<protein>
    <recommendedName>
        <fullName evidence="3">WD40 repeat protein</fullName>
    </recommendedName>
</protein>
<proteinExistence type="predicted"/>
<gene>
    <name evidence="1" type="ORF">DYL72_14780</name>
</gene>
<dbReference type="RefSeq" id="WP_019282704.1">
    <property type="nucleotide sequence ID" value="NZ_CP023054.1"/>
</dbReference>
<reference evidence="1 2" key="1">
    <citation type="submission" date="2018-12" db="EMBL/GenBank/DDBJ databases">
        <title>Characterization and Draft Genome of Vibrio anguillarum J360 Marine Pathogen Isolated from an Outbreak in Lumpfish (Cyclopterus lumpus).</title>
        <authorList>
            <person name="Vasquez J.I."/>
            <person name="Cao T."/>
            <person name="Chakraborty S."/>
            <person name="Gnanagobal H."/>
            <person name="Wescot J."/>
            <person name="Boyce D."/>
            <person name="Santander J."/>
        </authorList>
    </citation>
    <scope>NUCLEOTIDE SEQUENCE [LARGE SCALE GENOMIC DNA]</scope>
    <source>
        <strain evidence="1 2">J360</strain>
    </source>
</reference>
<accession>A0A289GC39</accession>
<evidence type="ECO:0000313" key="1">
    <source>
        <dbReference type="EMBL" id="AZS26180.1"/>
    </source>
</evidence>
<evidence type="ECO:0000313" key="2">
    <source>
        <dbReference type="Proteomes" id="UP000256923"/>
    </source>
</evidence>
<dbReference type="EMBL" id="CP034672">
    <property type="protein sequence ID" value="AZS26180.1"/>
    <property type="molecule type" value="Genomic_DNA"/>
</dbReference>
<dbReference type="Proteomes" id="UP000256923">
    <property type="component" value="Chromosome 1"/>
</dbReference>
<sequence>MKWISIIFTCIVLISTSAAQSQSSGTQTHQDLTQFDLPFLLGDWYLLNPNPDTSSDDFRSIKLTLESNYRFKIDIQKKNYNVEHWEGEFDASDNSLILGLNSSQPQVYQYQMNHNMLNLNGIIFTKALPNALAGVWSSKRIFGEDAIATDINQLDLVLQPDFVFMFRVSGVNGNESIHKGVYYTEGDHLVLLYEDGEHDTRYTLVSDMLTLEVENGSMSAVLARVNP</sequence>
<dbReference type="AlphaFoldDB" id="A0A289GC39"/>
<evidence type="ECO:0008006" key="3">
    <source>
        <dbReference type="Google" id="ProtNLM"/>
    </source>
</evidence>
<organism evidence="1 2">
    <name type="scientific">Vibrio anguillarum</name>
    <name type="common">Listonella anguillarum</name>
    <dbReference type="NCBI Taxonomy" id="55601"/>
    <lineage>
        <taxon>Bacteria</taxon>
        <taxon>Pseudomonadati</taxon>
        <taxon>Pseudomonadota</taxon>
        <taxon>Gammaproteobacteria</taxon>
        <taxon>Vibrionales</taxon>
        <taxon>Vibrionaceae</taxon>
        <taxon>Vibrio</taxon>
    </lineage>
</organism>
<name>A0A289GC39_VIBAN</name>